<reference evidence="12" key="1">
    <citation type="submission" date="2022-01" db="EMBL/GenBank/DDBJ databases">
        <authorList>
            <person name="King R."/>
        </authorList>
    </citation>
    <scope>NUCLEOTIDE SEQUENCE</scope>
</reference>
<feature type="transmembrane region" description="Helical" evidence="10">
    <location>
        <begin position="167"/>
        <end position="190"/>
    </location>
</feature>
<keyword evidence="5" id="KW-0808">Transferase</keyword>
<comment type="subcellular location">
    <subcellularLocation>
        <location evidence="1 10">Endoplasmic reticulum membrane</location>
        <topology evidence="1 10">Multi-pass membrane protein</topology>
    </subcellularLocation>
</comment>
<keyword evidence="8 10" id="KW-1133">Transmembrane helix</keyword>
<keyword evidence="4 10" id="KW-0328">Glycosyltransferase</keyword>
<evidence type="ECO:0000256" key="9">
    <source>
        <dbReference type="ARBA" id="ARBA00023136"/>
    </source>
</evidence>
<protein>
    <recommendedName>
        <fullName evidence="10">Mannosyltransferase</fullName>
        <ecNumber evidence="10">2.4.1.-</ecNumber>
    </recommendedName>
</protein>
<evidence type="ECO:0000256" key="8">
    <source>
        <dbReference type="ARBA" id="ARBA00022989"/>
    </source>
</evidence>
<dbReference type="GO" id="GO:0006487">
    <property type="term" value="P:protein N-linked glycosylation"/>
    <property type="evidence" value="ECO:0007669"/>
    <property type="project" value="TreeGrafter"/>
</dbReference>
<dbReference type="AlphaFoldDB" id="A0A9N9MTJ2"/>
<evidence type="ECO:0000256" key="6">
    <source>
        <dbReference type="ARBA" id="ARBA00022692"/>
    </source>
</evidence>
<feature type="transmembrane region" description="Helical" evidence="10">
    <location>
        <begin position="210"/>
        <end position="237"/>
    </location>
</feature>
<dbReference type="PANTHER" id="PTHR22760:SF2">
    <property type="entry name" value="ALPHA-1,2-MANNOSYLTRANSFERASE ALG9"/>
    <property type="match status" value="1"/>
</dbReference>
<dbReference type="Pfam" id="PF03901">
    <property type="entry name" value="Glyco_transf_22"/>
    <property type="match status" value="1"/>
</dbReference>
<evidence type="ECO:0000256" key="3">
    <source>
        <dbReference type="ARBA" id="ARBA00007063"/>
    </source>
</evidence>
<dbReference type="Proteomes" id="UP001152799">
    <property type="component" value="Chromosome 7"/>
</dbReference>
<keyword evidence="9 10" id="KW-0472">Membrane</keyword>
<proteinExistence type="inferred from homology"/>
<evidence type="ECO:0000256" key="1">
    <source>
        <dbReference type="ARBA" id="ARBA00004477"/>
    </source>
</evidence>
<evidence type="ECO:0000256" key="11">
    <source>
        <dbReference type="SAM" id="MobiDB-lite"/>
    </source>
</evidence>
<feature type="transmembrane region" description="Helical" evidence="10">
    <location>
        <begin position="137"/>
        <end position="155"/>
    </location>
</feature>
<feature type="transmembrane region" description="Helical" evidence="10">
    <location>
        <begin position="303"/>
        <end position="328"/>
    </location>
</feature>
<dbReference type="PANTHER" id="PTHR22760">
    <property type="entry name" value="GLYCOSYLTRANSFERASE"/>
    <property type="match status" value="1"/>
</dbReference>
<sequence length="605" mass="69849">MVKSQPSFRLRQNASQNIQRTSKKDVQKKSTNKNQPTKTEKKIVEAVNSNLTFPSGDTAFKALLSARFCAAIWSHITDCDETFNYWEPTHYLVFNKGLQTWEYSPEFALRSYFYLMIHATPAWLYHKLLQPNPLLMFYFSRCLLGLVCAFAEVYFYKSICKEFGVHIGRICLGFQLFTPGMFIASTAYLPSSFAMYNFTAACAAWWQQKYPLAVFFIALGSLLGWPFAALLGVPLVFDMLLLKKLYKDLIMWSAISAVVILGPMVVVDSMIYGKLTVAPLNLVKYNVFGGAGPDLYGTEPFSYYFINGLLNFNIVWILALLSPLAVFLNHIFVPSRTKTTLYLPHWLSLSPMFLWLMVFSLQKHKEERFLFPIYPMICLAGAISLDVSQKLVFRLWSLAKKMPYGTHYLDKTTFLMVLVVTLTSLLSISRIVGLYRNYHAPLDLMMELNRYPNEIVVPKHSQIQVCYGKDWHRYPSSFFLPNSNWNVRFIKSEFNGMLPAPYSNQSNATKVIHPYFNDQNREEPSLYLNVSECHFLLDLDLDKESDLEPIYAKQSDHWKVVASYRFLDSEKSNRFARAFYVPFISENYLTFGNFSLLQSVKLKIK</sequence>
<organism evidence="12 13">
    <name type="scientific">Ceutorhynchus assimilis</name>
    <name type="common">cabbage seed weevil</name>
    <dbReference type="NCBI Taxonomy" id="467358"/>
    <lineage>
        <taxon>Eukaryota</taxon>
        <taxon>Metazoa</taxon>
        <taxon>Ecdysozoa</taxon>
        <taxon>Arthropoda</taxon>
        <taxon>Hexapoda</taxon>
        <taxon>Insecta</taxon>
        <taxon>Pterygota</taxon>
        <taxon>Neoptera</taxon>
        <taxon>Endopterygota</taxon>
        <taxon>Coleoptera</taxon>
        <taxon>Polyphaga</taxon>
        <taxon>Cucujiformia</taxon>
        <taxon>Curculionidae</taxon>
        <taxon>Ceutorhynchinae</taxon>
        <taxon>Ceutorhynchus</taxon>
    </lineage>
</organism>
<evidence type="ECO:0000313" key="13">
    <source>
        <dbReference type="Proteomes" id="UP001152799"/>
    </source>
</evidence>
<dbReference type="EMBL" id="OU892283">
    <property type="protein sequence ID" value="CAG9771208.1"/>
    <property type="molecule type" value="Genomic_DNA"/>
</dbReference>
<feature type="transmembrane region" description="Helical" evidence="10">
    <location>
        <begin position="249"/>
        <end position="272"/>
    </location>
</feature>
<dbReference type="InterPro" id="IPR005599">
    <property type="entry name" value="GPI_mannosylTrfase"/>
</dbReference>
<evidence type="ECO:0000256" key="4">
    <source>
        <dbReference type="ARBA" id="ARBA00022676"/>
    </source>
</evidence>
<comment type="similarity">
    <text evidence="3 10">Belongs to the glycosyltransferase 22 family.</text>
</comment>
<feature type="region of interest" description="Disordered" evidence="11">
    <location>
        <begin position="1"/>
        <end position="39"/>
    </location>
</feature>
<evidence type="ECO:0000256" key="7">
    <source>
        <dbReference type="ARBA" id="ARBA00022824"/>
    </source>
</evidence>
<evidence type="ECO:0000256" key="5">
    <source>
        <dbReference type="ARBA" id="ARBA00022679"/>
    </source>
</evidence>
<keyword evidence="13" id="KW-1185">Reference proteome</keyword>
<keyword evidence="6 10" id="KW-0812">Transmembrane</keyword>
<evidence type="ECO:0000256" key="10">
    <source>
        <dbReference type="RuleBase" id="RU363075"/>
    </source>
</evidence>
<dbReference type="GO" id="GO:0000026">
    <property type="term" value="F:alpha-1,2-mannosyltransferase activity"/>
    <property type="evidence" value="ECO:0007669"/>
    <property type="project" value="TreeGrafter"/>
</dbReference>
<name>A0A9N9MTJ2_9CUCU</name>
<dbReference type="GO" id="GO:0005789">
    <property type="term" value="C:endoplasmic reticulum membrane"/>
    <property type="evidence" value="ECO:0007669"/>
    <property type="project" value="UniProtKB-SubCell"/>
</dbReference>
<feature type="transmembrane region" description="Helical" evidence="10">
    <location>
        <begin position="414"/>
        <end position="435"/>
    </location>
</feature>
<keyword evidence="7 10" id="KW-0256">Endoplasmic reticulum</keyword>
<feature type="transmembrane region" description="Helical" evidence="10">
    <location>
        <begin position="373"/>
        <end position="393"/>
    </location>
</feature>
<dbReference type="EC" id="2.4.1.-" evidence="10"/>
<feature type="transmembrane region" description="Helical" evidence="10">
    <location>
        <begin position="340"/>
        <end position="361"/>
    </location>
</feature>
<comment type="pathway">
    <text evidence="2">Protein modification; protein glycosylation.</text>
</comment>
<accession>A0A9N9MTJ2</accession>
<evidence type="ECO:0000313" key="12">
    <source>
        <dbReference type="EMBL" id="CAG9771208.1"/>
    </source>
</evidence>
<feature type="compositionally biased region" description="Polar residues" evidence="11">
    <location>
        <begin position="1"/>
        <end position="20"/>
    </location>
</feature>
<dbReference type="OrthoDB" id="497541at2759"/>
<evidence type="ECO:0000256" key="2">
    <source>
        <dbReference type="ARBA" id="ARBA00004922"/>
    </source>
</evidence>
<gene>
    <name evidence="12" type="ORF">CEUTPL_LOCUS11646</name>
</gene>